<keyword evidence="3" id="KW-1185">Reference proteome</keyword>
<dbReference type="GO" id="GO:0005634">
    <property type="term" value="C:nucleus"/>
    <property type="evidence" value="ECO:0007669"/>
    <property type="project" value="TreeGrafter"/>
</dbReference>
<feature type="domain" description="Thioredoxin" evidence="1">
    <location>
        <begin position="34"/>
        <end position="190"/>
    </location>
</feature>
<dbReference type="InterPro" id="IPR036249">
    <property type="entry name" value="Thioredoxin-like_sf"/>
</dbReference>
<dbReference type="KEGG" id="aqu:100636904"/>
<gene>
    <name evidence="2" type="primary">100636904</name>
</gene>
<proteinExistence type="predicted"/>
<dbReference type="InterPro" id="IPR012336">
    <property type="entry name" value="Thioredoxin-like_fold"/>
</dbReference>
<dbReference type="GO" id="GO:0030178">
    <property type="term" value="P:negative regulation of Wnt signaling pathway"/>
    <property type="evidence" value="ECO:0007669"/>
    <property type="project" value="TreeGrafter"/>
</dbReference>
<dbReference type="eggNOG" id="KOG2501">
    <property type="taxonomic scope" value="Eukaryota"/>
</dbReference>
<evidence type="ECO:0000313" key="2">
    <source>
        <dbReference type="EnsemblMetazoa" id="Aqu2.1.39831_001"/>
    </source>
</evidence>
<dbReference type="InterPro" id="IPR013766">
    <property type="entry name" value="Thioredoxin_domain"/>
</dbReference>
<protein>
    <recommendedName>
        <fullName evidence="1">Thioredoxin domain-containing protein</fullName>
    </recommendedName>
</protein>
<dbReference type="OMA" id="MNEMHGS"/>
<evidence type="ECO:0000313" key="3">
    <source>
        <dbReference type="Proteomes" id="UP000007879"/>
    </source>
</evidence>
<dbReference type="InParanoid" id="A0A1X7VHN7"/>
<reference evidence="3" key="1">
    <citation type="journal article" date="2010" name="Nature">
        <title>The Amphimedon queenslandica genome and the evolution of animal complexity.</title>
        <authorList>
            <person name="Srivastava M."/>
            <person name="Simakov O."/>
            <person name="Chapman J."/>
            <person name="Fahey B."/>
            <person name="Gauthier M.E."/>
            <person name="Mitros T."/>
            <person name="Richards G.S."/>
            <person name="Conaco C."/>
            <person name="Dacre M."/>
            <person name="Hellsten U."/>
            <person name="Larroux C."/>
            <person name="Putnam N.H."/>
            <person name="Stanke M."/>
            <person name="Adamska M."/>
            <person name="Darling A."/>
            <person name="Degnan S.M."/>
            <person name="Oakley T.H."/>
            <person name="Plachetzki D.C."/>
            <person name="Zhai Y."/>
            <person name="Adamski M."/>
            <person name="Calcino A."/>
            <person name="Cummins S.F."/>
            <person name="Goodstein D.M."/>
            <person name="Harris C."/>
            <person name="Jackson D.J."/>
            <person name="Leys S.P."/>
            <person name="Shu S."/>
            <person name="Woodcroft B.J."/>
            <person name="Vervoort M."/>
            <person name="Kosik K.S."/>
            <person name="Manning G."/>
            <person name="Degnan B.M."/>
            <person name="Rokhsar D.S."/>
        </authorList>
    </citation>
    <scope>NUCLEOTIDE SEQUENCE [LARGE SCALE GENOMIC DNA]</scope>
</reference>
<dbReference type="EnsemblMetazoa" id="Aqu2.1.39831_001">
    <property type="protein sequence ID" value="Aqu2.1.39831_001"/>
    <property type="gene ID" value="Aqu2.1.39831"/>
</dbReference>
<dbReference type="PROSITE" id="PS51352">
    <property type="entry name" value="THIOREDOXIN_2"/>
    <property type="match status" value="1"/>
</dbReference>
<accession>A0A1X7VHN7</accession>
<dbReference type="Proteomes" id="UP000007879">
    <property type="component" value="Unassembled WGS sequence"/>
</dbReference>
<dbReference type="PANTHER" id="PTHR46472:SF1">
    <property type="entry name" value="NUCLEOREDOXIN"/>
    <property type="match status" value="1"/>
</dbReference>
<dbReference type="EnsemblMetazoa" id="XM_003384092.3">
    <property type="protein sequence ID" value="XP_003384140.2"/>
    <property type="gene ID" value="LOC100636904"/>
</dbReference>
<dbReference type="SUPFAM" id="SSF52833">
    <property type="entry name" value="Thioredoxin-like"/>
    <property type="match status" value="1"/>
</dbReference>
<dbReference type="OrthoDB" id="409136at2759"/>
<dbReference type="PANTHER" id="PTHR46472">
    <property type="entry name" value="NUCLEOREDOXIN"/>
    <property type="match status" value="1"/>
</dbReference>
<organism evidence="2">
    <name type="scientific">Amphimedon queenslandica</name>
    <name type="common">Sponge</name>
    <dbReference type="NCBI Taxonomy" id="400682"/>
    <lineage>
        <taxon>Eukaryota</taxon>
        <taxon>Metazoa</taxon>
        <taxon>Porifera</taxon>
        <taxon>Demospongiae</taxon>
        <taxon>Heteroscleromorpha</taxon>
        <taxon>Haplosclerida</taxon>
        <taxon>Niphatidae</taxon>
        <taxon>Amphimedon</taxon>
    </lineage>
</organism>
<dbReference type="Pfam" id="PF13905">
    <property type="entry name" value="Thioredoxin_8"/>
    <property type="match status" value="1"/>
</dbReference>
<evidence type="ECO:0000259" key="1">
    <source>
        <dbReference type="PROSITE" id="PS51352"/>
    </source>
</evidence>
<name>A0A1X7VHN7_AMPQE</name>
<dbReference type="Gene3D" id="3.40.30.10">
    <property type="entry name" value="Glutaredoxin"/>
    <property type="match status" value="1"/>
</dbReference>
<reference evidence="2" key="2">
    <citation type="submission" date="2017-05" db="UniProtKB">
        <authorList>
            <consortium name="EnsemblMetazoa"/>
        </authorList>
    </citation>
    <scope>IDENTIFICATION</scope>
</reference>
<dbReference type="GO" id="GO:0031397">
    <property type="term" value="P:negative regulation of protein ubiquitination"/>
    <property type="evidence" value="ECO:0007669"/>
    <property type="project" value="TreeGrafter"/>
</dbReference>
<dbReference type="AlphaFoldDB" id="A0A1X7VHN7"/>
<sequence>MTSNEGIHAAAYISLSKIHILTLQFSQDRGIMTSKLFSSIRHFSFGKKGSRDKVSLDAIDEPGMIVGLLYSAYWCPACIEFTKKVARWYEKIQQKSALGKKTLEIVFISFDRDENEFNKHFDTMPWLAVPYEDKRVCNKLSQTFHVHSIPTLLLFDGKTGTLLTKDGKGIVEEDPDGDEFPTIVLEVEQKP</sequence>
<dbReference type="GO" id="GO:0004791">
    <property type="term" value="F:thioredoxin-disulfide reductase (NADPH) activity"/>
    <property type="evidence" value="ECO:0007669"/>
    <property type="project" value="TreeGrafter"/>
</dbReference>